<comment type="subcellular location">
    <subcellularLocation>
        <location evidence="1">Membrane</location>
        <topology evidence="1">Multi-pass membrane protein</topology>
    </subcellularLocation>
</comment>
<evidence type="ECO:0000259" key="7">
    <source>
        <dbReference type="Pfam" id="PF05154"/>
    </source>
</evidence>
<evidence type="ECO:0000313" key="10">
    <source>
        <dbReference type="Proteomes" id="UP000313988"/>
    </source>
</evidence>
<accession>A0A5C4Y4R8</accession>
<evidence type="ECO:0000256" key="2">
    <source>
        <dbReference type="ARBA" id="ARBA00022692"/>
    </source>
</evidence>
<feature type="domain" description="TM2" evidence="7">
    <location>
        <begin position="158"/>
        <end position="204"/>
    </location>
</feature>
<feature type="transmembrane region" description="Helical" evidence="6">
    <location>
        <begin position="186"/>
        <end position="211"/>
    </location>
</feature>
<dbReference type="EMBL" id="JACHEW010000016">
    <property type="protein sequence ID" value="MBB6017597.1"/>
    <property type="molecule type" value="Genomic_DNA"/>
</dbReference>
<dbReference type="InterPro" id="IPR007829">
    <property type="entry name" value="TM2"/>
</dbReference>
<dbReference type="AlphaFoldDB" id="A0A5C4Y4R8"/>
<keyword evidence="4 6" id="KW-0472">Membrane</keyword>
<gene>
    <name evidence="9" type="ORF">FHR04_13435</name>
    <name evidence="8" type="ORF">HNQ04_002866</name>
</gene>
<comment type="caution">
    <text evidence="9">The sequence shown here is derived from an EMBL/GenBank/DDBJ whole genome shotgun (WGS) entry which is preliminary data.</text>
</comment>
<dbReference type="GO" id="GO:0016020">
    <property type="term" value="C:membrane"/>
    <property type="evidence" value="ECO:0007669"/>
    <property type="project" value="UniProtKB-SubCell"/>
</dbReference>
<dbReference type="Proteomes" id="UP000313988">
    <property type="component" value="Unassembled WGS sequence"/>
</dbReference>
<evidence type="ECO:0000256" key="4">
    <source>
        <dbReference type="ARBA" id="ARBA00023136"/>
    </source>
</evidence>
<dbReference type="Pfam" id="PF05154">
    <property type="entry name" value="TM2"/>
    <property type="match status" value="1"/>
</dbReference>
<evidence type="ECO:0000256" key="6">
    <source>
        <dbReference type="SAM" id="Phobius"/>
    </source>
</evidence>
<feature type="compositionally biased region" description="Basic and acidic residues" evidence="5">
    <location>
        <begin position="43"/>
        <end position="54"/>
    </location>
</feature>
<evidence type="ECO:0000256" key="1">
    <source>
        <dbReference type="ARBA" id="ARBA00004141"/>
    </source>
</evidence>
<organism evidence="9 10">
    <name type="scientific">Deinococcus radiopugnans ATCC 19172</name>
    <dbReference type="NCBI Taxonomy" id="585398"/>
    <lineage>
        <taxon>Bacteria</taxon>
        <taxon>Thermotogati</taxon>
        <taxon>Deinococcota</taxon>
        <taxon>Deinococci</taxon>
        <taxon>Deinococcales</taxon>
        <taxon>Deinococcaceae</taxon>
        <taxon>Deinococcus</taxon>
    </lineage>
</organism>
<proteinExistence type="predicted"/>
<dbReference type="Proteomes" id="UP000629870">
    <property type="component" value="Unassembled WGS sequence"/>
</dbReference>
<keyword evidence="3 6" id="KW-1133">Transmembrane helix</keyword>
<evidence type="ECO:0000256" key="5">
    <source>
        <dbReference type="SAM" id="MobiDB-lite"/>
    </source>
</evidence>
<name>A0A5C4Y4R8_9DEIO</name>
<feature type="region of interest" description="Disordered" evidence="5">
    <location>
        <begin position="1"/>
        <end position="150"/>
    </location>
</feature>
<keyword evidence="2 6" id="KW-0812">Transmembrane</keyword>
<evidence type="ECO:0000313" key="11">
    <source>
        <dbReference type="Proteomes" id="UP000629870"/>
    </source>
</evidence>
<evidence type="ECO:0000313" key="9">
    <source>
        <dbReference type="EMBL" id="TNM70392.1"/>
    </source>
</evidence>
<sequence length="256" mass="26383">MTNPDDQKGPGAGETGHAGNAPSWVDDVLGGPAVGSAATSRGPDLRKPDSDRPNLNKAPAQPNDLRIPESPRPAAPPAAASTEDWVSRVTGSPPPPGPGAAQPGGFQGHSPAAPGAPELDAWGEPQRPLRPPPMAQADERPVRPYAPESAPAGDVAQKRLIAGLLGIFLGSLGVHKFYLGLNTQGIMILGVNIGVWVLALLVGLVTFGLGLIVTLPLAGLVSSALGLLGLIEGILYLTKSDADFQRDYLIGKKPWL</sequence>
<feature type="transmembrane region" description="Helical" evidence="6">
    <location>
        <begin position="217"/>
        <end position="237"/>
    </location>
</feature>
<keyword evidence="11" id="KW-1185">Reference proteome</keyword>
<reference evidence="8 11" key="2">
    <citation type="submission" date="2020-08" db="EMBL/GenBank/DDBJ databases">
        <title>Genomic Encyclopedia of Type Strains, Phase IV (KMG-IV): sequencing the most valuable type-strain genomes for metagenomic binning, comparative biology and taxonomic classification.</title>
        <authorList>
            <person name="Goeker M."/>
        </authorList>
    </citation>
    <scope>NUCLEOTIDE SEQUENCE [LARGE SCALE GENOMIC DNA]</scope>
    <source>
        <strain evidence="8 11">DSM 12027</strain>
    </source>
</reference>
<protein>
    <submittedName>
        <fullName evidence="8">TM2 domain-containing membrane protein YozV</fullName>
    </submittedName>
    <submittedName>
        <fullName evidence="9">TM2 domain-containing protein</fullName>
    </submittedName>
</protein>
<dbReference type="RefSeq" id="WP_139403884.1">
    <property type="nucleotide sequence ID" value="NZ_JACHEW010000016.1"/>
</dbReference>
<reference evidence="9 10" key="1">
    <citation type="submission" date="2019-06" db="EMBL/GenBank/DDBJ databases">
        <title>Genome sequence of Deinococcus radiopugnans ATCC 19172.</title>
        <authorList>
            <person name="Maclea K.S."/>
            <person name="Maynard C.R."/>
        </authorList>
    </citation>
    <scope>NUCLEOTIDE SEQUENCE [LARGE SCALE GENOMIC DNA]</scope>
    <source>
        <strain evidence="9 10">ATCC 19172</strain>
    </source>
</reference>
<evidence type="ECO:0000256" key="3">
    <source>
        <dbReference type="ARBA" id="ARBA00022989"/>
    </source>
</evidence>
<feature type="transmembrane region" description="Helical" evidence="6">
    <location>
        <begin position="160"/>
        <end position="179"/>
    </location>
</feature>
<dbReference type="OrthoDB" id="9816361at2"/>
<dbReference type="EMBL" id="VDMO01000014">
    <property type="protein sequence ID" value="TNM70392.1"/>
    <property type="molecule type" value="Genomic_DNA"/>
</dbReference>
<evidence type="ECO:0000313" key="8">
    <source>
        <dbReference type="EMBL" id="MBB6017597.1"/>
    </source>
</evidence>